<evidence type="ECO:0000313" key="2">
    <source>
        <dbReference type="Proteomes" id="UP000583929"/>
    </source>
</evidence>
<dbReference type="Proteomes" id="UP000583929">
    <property type="component" value="Unassembled WGS sequence"/>
</dbReference>
<gene>
    <name evidence="1" type="ORF">G4B88_023503</name>
</gene>
<sequence length="63" mass="7268">MTTNALVLFRNRNQREEEEKRQSLLFSSLSTVFPLGLVSRSQLRFGFESSNGQRGWNGNVYDV</sequence>
<keyword evidence="2" id="KW-1185">Reference proteome</keyword>
<dbReference type="EMBL" id="JAATIQ010000022">
    <property type="protein sequence ID" value="KAF4398909.1"/>
    <property type="molecule type" value="Genomic_DNA"/>
</dbReference>
<comment type="caution">
    <text evidence="1">The sequence shown here is derived from an EMBL/GenBank/DDBJ whole genome shotgun (WGS) entry which is preliminary data.</text>
</comment>
<dbReference type="AlphaFoldDB" id="A0A7J6HVT5"/>
<proteinExistence type="predicted"/>
<organism evidence="1 2">
    <name type="scientific">Cannabis sativa</name>
    <name type="common">Hemp</name>
    <name type="synonym">Marijuana</name>
    <dbReference type="NCBI Taxonomy" id="3483"/>
    <lineage>
        <taxon>Eukaryota</taxon>
        <taxon>Viridiplantae</taxon>
        <taxon>Streptophyta</taxon>
        <taxon>Embryophyta</taxon>
        <taxon>Tracheophyta</taxon>
        <taxon>Spermatophyta</taxon>
        <taxon>Magnoliopsida</taxon>
        <taxon>eudicotyledons</taxon>
        <taxon>Gunneridae</taxon>
        <taxon>Pentapetalae</taxon>
        <taxon>rosids</taxon>
        <taxon>fabids</taxon>
        <taxon>Rosales</taxon>
        <taxon>Cannabaceae</taxon>
        <taxon>Cannabis</taxon>
    </lineage>
</organism>
<protein>
    <submittedName>
        <fullName evidence="1">Uncharacterized protein</fullName>
    </submittedName>
</protein>
<reference evidence="1 2" key="1">
    <citation type="journal article" date="2020" name="bioRxiv">
        <title>Sequence and annotation of 42 cannabis genomes reveals extensive copy number variation in cannabinoid synthesis and pathogen resistance genes.</title>
        <authorList>
            <person name="Mckernan K.J."/>
            <person name="Helbert Y."/>
            <person name="Kane L.T."/>
            <person name="Ebling H."/>
            <person name="Zhang L."/>
            <person name="Liu B."/>
            <person name="Eaton Z."/>
            <person name="Mclaughlin S."/>
            <person name="Kingan S."/>
            <person name="Baybayan P."/>
            <person name="Concepcion G."/>
            <person name="Jordan M."/>
            <person name="Riva A."/>
            <person name="Barbazuk W."/>
            <person name="Harkins T."/>
        </authorList>
    </citation>
    <scope>NUCLEOTIDE SEQUENCE [LARGE SCALE GENOMIC DNA]</scope>
    <source>
        <strain evidence="2">cv. Jamaican Lion 4</strain>
        <tissue evidence="1">Leaf</tissue>
    </source>
</reference>
<name>A0A7J6HVT5_CANSA</name>
<accession>A0A7J6HVT5</accession>
<evidence type="ECO:0000313" key="1">
    <source>
        <dbReference type="EMBL" id="KAF4398909.1"/>
    </source>
</evidence>